<keyword evidence="2" id="KW-1185">Reference proteome</keyword>
<organism evidence="1 2">
    <name type="scientific">Penicillium alfredii</name>
    <dbReference type="NCBI Taxonomy" id="1506179"/>
    <lineage>
        <taxon>Eukaryota</taxon>
        <taxon>Fungi</taxon>
        <taxon>Dikarya</taxon>
        <taxon>Ascomycota</taxon>
        <taxon>Pezizomycotina</taxon>
        <taxon>Eurotiomycetes</taxon>
        <taxon>Eurotiomycetidae</taxon>
        <taxon>Eurotiales</taxon>
        <taxon>Aspergillaceae</taxon>
        <taxon>Penicillium</taxon>
    </lineage>
</organism>
<evidence type="ECO:0000313" key="2">
    <source>
        <dbReference type="Proteomes" id="UP001141434"/>
    </source>
</evidence>
<name>A0A9W9EMN7_9EURO</name>
<dbReference type="EMBL" id="JAPMSZ010000011">
    <property type="protein sequence ID" value="KAJ5084560.1"/>
    <property type="molecule type" value="Genomic_DNA"/>
</dbReference>
<dbReference type="Proteomes" id="UP001141434">
    <property type="component" value="Unassembled WGS sequence"/>
</dbReference>
<dbReference type="AlphaFoldDB" id="A0A9W9EMN7"/>
<evidence type="ECO:0000313" key="1">
    <source>
        <dbReference type="EMBL" id="KAJ5084560.1"/>
    </source>
</evidence>
<comment type="caution">
    <text evidence="1">The sequence shown here is derived from an EMBL/GenBank/DDBJ whole genome shotgun (WGS) entry which is preliminary data.</text>
</comment>
<dbReference type="GeneID" id="81398833"/>
<reference evidence="1" key="2">
    <citation type="journal article" date="2023" name="IMA Fungus">
        <title>Comparative genomic study of the Penicillium genus elucidates a diverse pangenome and 15 lateral gene transfer events.</title>
        <authorList>
            <person name="Petersen C."/>
            <person name="Sorensen T."/>
            <person name="Nielsen M.R."/>
            <person name="Sondergaard T.E."/>
            <person name="Sorensen J.L."/>
            <person name="Fitzpatrick D.A."/>
            <person name="Frisvad J.C."/>
            <person name="Nielsen K.L."/>
        </authorList>
    </citation>
    <scope>NUCLEOTIDE SEQUENCE</scope>
    <source>
        <strain evidence="1">IBT 34128</strain>
    </source>
</reference>
<accession>A0A9W9EMN7</accession>
<sequence length="90" mass="10630">MVVEDIMFADESTNGWIATTQKVCATYVQYHCLHNDRKRPPLIDEFHSGSTEQDVTPIHVLYMLKQVRQRAKTNRTREEKNLSWDLTKHQ</sequence>
<proteinExistence type="predicted"/>
<protein>
    <submittedName>
        <fullName evidence="1">Uncharacterized protein</fullName>
    </submittedName>
</protein>
<dbReference type="RefSeq" id="XP_056507957.1">
    <property type="nucleotide sequence ID" value="XM_056659664.1"/>
</dbReference>
<reference evidence="1" key="1">
    <citation type="submission" date="2022-11" db="EMBL/GenBank/DDBJ databases">
        <authorList>
            <person name="Petersen C."/>
        </authorList>
    </citation>
    <scope>NUCLEOTIDE SEQUENCE</scope>
    <source>
        <strain evidence="1">IBT 34128</strain>
    </source>
</reference>
<gene>
    <name evidence="1" type="ORF">NUU61_009139</name>
</gene>